<dbReference type="SUPFAM" id="SSF52980">
    <property type="entry name" value="Restriction endonuclease-like"/>
    <property type="match status" value="1"/>
</dbReference>
<evidence type="ECO:0000313" key="3">
    <source>
        <dbReference type="EMBL" id="RKQ86359.1"/>
    </source>
</evidence>
<accession>A0A660L0C4</accession>
<organism evidence="3 4">
    <name type="scientific">Solirubrobacter pauli</name>
    <dbReference type="NCBI Taxonomy" id="166793"/>
    <lineage>
        <taxon>Bacteria</taxon>
        <taxon>Bacillati</taxon>
        <taxon>Actinomycetota</taxon>
        <taxon>Thermoleophilia</taxon>
        <taxon>Solirubrobacterales</taxon>
        <taxon>Solirubrobacteraceae</taxon>
        <taxon>Solirubrobacter</taxon>
    </lineage>
</organism>
<dbReference type="Pfam" id="PF13338">
    <property type="entry name" value="AbiEi_4"/>
    <property type="match status" value="1"/>
</dbReference>
<proteinExistence type="predicted"/>
<reference evidence="3 4" key="1">
    <citation type="submission" date="2018-10" db="EMBL/GenBank/DDBJ databases">
        <title>Genomic Encyclopedia of Archaeal and Bacterial Type Strains, Phase II (KMG-II): from individual species to whole genera.</title>
        <authorList>
            <person name="Goeker M."/>
        </authorList>
    </citation>
    <scope>NUCLEOTIDE SEQUENCE [LARGE SCALE GENOMIC DNA]</scope>
    <source>
        <strain evidence="3 4">DSM 14954</strain>
    </source>
</reference>
<sequence length="272" mass="29562">MASGQRGVVDIEDLRVCGLSKQTIAQRVRSGRLFPLYRGVYATGHANLPFDAWCFAAVRACGPESALSHYAATVLWGMLEPTGRYPDVVAPSVKRRDGINTFRAASFERTIRKGIPVTTPAQTVVHLSSVAPFATLRRAVNEGLNRKILAIGDLIAGGHRGAKKLRAVLATAAPTRSENENLALQLLHEAGIATPLVNPSVDGTTLIPDFLWPDGNLILEADSERHHGGMLARADDRAKQAVLEGLGYRVIRTSWAEMTSRPDRMIRRVRAA</sequence>
<dbReference type="EMBL" id="RBIL01000002">
    <property type="protein sequence ID" value="RKQ86359.1"/>
    <property type="molecule type" value="Genomic_DNA"/>
</dbReference>
<keyword evidence="4" id="KW-1185">Reference proteome</keyword>
<dbReference type="AlphaFoldDB" id="A0A660L0C4"/>
<dbReference type="InterPro" id="IPR011335">
    <property type="entry name" value="Restrct_endonuc-II-like"/>
</dbReference>
<dbReference type="Pfam" id="PF04480">
    <property type="entry name" value="DUF559"/>
    <property type="match status" value="1"/>
</dbReference>
<evidence type="ECO:0000259" key="1">
    <source>
        <dbReference type="Pfam" id="PF04480"/>
    </source>
</evidence>
<dbReference type="InterPro" id="IPR025159">
    <property type="entry name" value="AbiEi_N"/>
</dbReference>
<feature type="domain" description="DUF559" evidence="1">
    <location>
        <begin position="207"/>
        <end position="269"/>
    </location>
</feature>
<evidence type="ECO:0000313" key="4">
    <source>
        <dbReference type="Proteomes" id="UP000278962"/>
    </source>
</evidence>
<dbReference type="Gene3D" id="3.40.960.10">
    <property type="entry name" value="VSR Endonuclease"/>
    <property type="match status" value="1"/>
</dbReference>
<dbReference type="InterPro" id="IPR007569">
    <property type="entry name" value="DUF559"/>
</dbReference>
<dbReference type="Proteomes" id="UP000278962">
    <property type="component" value="Unassembled WGS sequence"/>
</dbReference>
<comment type="caution">
    <text evidence="3">The sequence shown here is derived from an EMBL/GenBank/DDBJ whole genome shotgun (WGS) entry which is preliminary data.</text>
</comment>
<evidence type="ECO:0000259" key="2">
    <source>
        <dbReference type="Pfam" id="PF13338"/>
    </source>
</evidence>
<protein>
    <submittedName>
        <fullName evidence="3">Uncharacterized protein DUF559</fullName>
    </submittedName>
</protein>
<name>A0A660L0C4_9ACTN</name>
<gene>
    <name evidence="3" type="ORF">C8N24_4369</name>
</gene>
<feature type="domain" description="AbiEi antitoxin N-terminal" evidence="2">
    <location>
        <begin position="2"/>
        <end position="42"/>
    </location>
</feature>